<feature type="region of interest" description="Disordered" evidence="1">
    <location>
        <begin position="397"/>
        <end position="417"/>
    </location>
</feature>
<evidence type="ECO:0000256" key="1">
    <source>
        <dbReference type="SAM" id="MobiDB-lite"/>
    </source>
</evidence>
<dbReference type="InterPro" id="IPR025202">
    <property type="entry name" value="PLD-like_dom"/>
</dbReference>
<dbReference type="PROSITE" id="PS50035">
    <property type="entry name" value="PLD"/>
    <property type="match status" value="2"/>
</dbReference>
<dbReference type="Proteomes" id="UP000007322">
    <property type="component" value="Chromosome 2"/>
</dbReference>
<dbReference type="SMART" id="SM00155">
    <property type="entry name" value="PLDc"/>
    <property type="match status" value="2"/>
</dbReference>
<dbReference type="GO" id="GO:0030572">
    <property type="term" value="F:phosphatidyltransferase activity"/>
    <property type="evidence" value="ECO:0007669"/>
    <property type="project" value="UniProtKB-ARBA"/>
</dbReference>
<dbReference type="CDD" id="cd00138">
    <property type="entry name" value="PLDc_SF"/>
    <property type="match status" value="1"/>
</dbReference>
<dbReference type="PANTHER" id="PTHR21248">
    <property type="entry name" value="CARDIOLIPIN SYNTHASE"/>
    <property type="match status" value="1"/>
</dbReference>
<evidence type="ECO:0000313" key="4">
    <source>
        <dbReference type="Proteomes" id="UP000007322"/>
    </source>
</evidence>
<evidence type="ECO:0000313" key="3">
    <source>
        <dbReference type="EMBL" id="AEO55785.1"/>
    </source>
</evidence>
<dbReference type="OrthoDB" id="2958217at2759"/>
<dbReference type="KEGG" id="mtm:MYCTH_2058820"/>
<evidence type="ECO:0000259" key="2">
    <source>
        <dbReference type="PROSITE" id="PS50035"/>
    </source>
</evidence>
<feature type="domain" description="PLD phosphodiesterase" evidence="2">
    <location>
        <begin position="462"/>
        <end position="484"/>
    </location>
</feature>
<name>G2QA37_THET4</name>
<dbReference type="OMA" id="MDRASWY"/>
<dbReference type="InParanoid" id="G2QA37"/>
<accession>G2QA37</accession>
<dbReference type="PANTHER" id="PTHR21248:SF11">
    <property type="entry name" value="PLD PHOSPHODIESTERASE DOMAIN-CONTAINING PROTEIN"/>
    <property type="match status" value="1"/>
</dbReference>
<feature type="region of interest" description="Disordered" evidence="1">
    <location>
        <begin position="234"/>
        <end position="256"/>
    </location>
</feature>
<dbReference type="SUPFAM" id="SSF56024">
    <property type="entry name" value="Phospholipase D/nuclease"/>
    <property type="match status" value="2"/>
</dbReference>
<dbReference type="RefSeq" id="XP_003661030.1">
    <property type="nucleotide sequence ID" value="XM_003660982.1"/>
</dbReference>
<dbReference type="EMBL" id="CP003003">
    <property type="protein sequence ID" value="AEO55785.1"/>
    <property type="molecule type" value="Genomic_DNA"/>
</dbReference>
<gene>
    <name evidence="3" type="ORF">MYCTH_2058820</name>
</gene>
<feature type="compositionally biased region" description="Basic and acidic residues" evidence="1">
    <location>
        <begin position="238"/>
        <end position="250"/>
    </location>
</feature>
<proteinExistence type="predicted"/>
<keyword evidence="4" id="KW-1185">Reference proteome</keyword>
<dbReference type="GO" id="GO:0032049">
    <property type="term" value="P:cardiolipin biosynthetic process"/>
    <property type="evidence" value="ECO:0007669"/>
    <property type="project" value="UniProtKB-ARBA"/>
</dbReference>
<feature type="domain" description="PLD phosphodiesterase" evidence="2">
    <location>
        <begin position="180"/>
        <end position="207"/>
    </location>
</feature>
<dbReference type="InterPro" id="IPR001736">
    <property type="entry name" value="PLipase_D/transphosphatidylase"/>
</dbReference>
<dbReference type="Gene3D" id="3.30.870.10">
    <property type="entry name" value="Endonuclease Chain A"/>
    <property type="match status" value="2"/>
</dbReference>
<dbReference type="GeneID" id="11511737"/>
<organism evidence="3 4">
    <name type="scientific">Thermothelomyces thermophilus (strain ATCC 42464 / BCRC 31852 / DSM 1799)</name>
    <name type="common">Sporotrichum thermophile</name>
    <dbReference type="NCBI Taxonomy" id="573729"/>
    <lineage>
        <taxon>Eukaryota</taxon>
        <taxon>Fungi</taxon>
        <taxon>Dikarya</taxon>
        <taxon>Ascomycota</taxon>
        <taxon>Pezizomycotina</taxon>
        <taxon>Sordariomycetes</taxon>
        <taxon>Sordariomycetidae</taxon>
        <taxon>Sordariales</taxon>
        <taxon>Chaetomiaceae</taxon>
        <taxon>Thermothelomyces</taxon>
    </lineage>
</organism>
<dbReference type="Pfam" id="PF13091">
    <property type="entry name" value="PLDc_2"/>
    <property type="match status" value="1"/>
</dbReference>
<dbReference type="HOGENOM" id="CLU_030268_0_0_1"/>
<sequence>MTRPPGLIHEFLRQLESRQSLHSESNPDLPRYDVQNPTDRGLLVTSSRPQRFFLGTGASIFTNYLIPAITSAQHEVILVTCFWAPSRTLTALCEALSKLAAHRRRLVQEARATGSTPIPPLHVRICLSSRSLLQKLLHPQSRSGYTYPPASWHKKLGLPEPALLEAGGIRLEAKSLFFLPFSVMHPKFVIIDRQRAFVPSCNVSWESWLEGCVEITGDAVRALFAFYSRTWEDPADTEPARDAWSDRVPGDSEAAGTSWDGAEAGLVMVRSTARLCVDLESHDTVATLVLPSSYHRNPRFRPFPWQRSPPPPDTPLNIASMQLFERAQRSIYIQTPNLTCESVIIALLDALARGVEVNIVTNRNMMLLEQLVTAGTTTSWCIRSLIRRFCRPKAALGGKQKAQSGGGDASRDLEAGLPNTGTRVGRLLIWYFHAKNPSSPGVLEGQPAVATRPQGEEPVHSHLKLALVDAEYALLGSGNLDRASWFTSQELGILFQSRELCSKIKAAVDGVLEGRLDLIFDSDHGTGSN</sequence>
<reference evidence="3 4" key="1">
    <citation type="journal article" date="2011" name="Nat. Biotechnol.">
        <title>Comparative genomic analysis of the thermophilic biomass-degrading fungi Myceliophthora thermophila and Thielavia terrestris.</title>
        <authorList>
            <person name="Berka R.M."/>
            <person name="Grigoriev I.V."/>
            <person name="Otillar R."/>
            <person name="Salamov A."/>
            <person name="Grimwood J."/>
            <person name="Reid I."/>
            <person name="Ishmael N."/>
            <person name="John T."/>
            <person name="Darmond C."/>
            <person name="Moisan M.-C."/>
            <person name="Henrissat B."/>
            <person name="Coutinho P.M."/>
            <person name="Lombard V."/>
            <person name="Natvig D.O."/>
            <person name="Lindquist E."/>
            <person name="Schmutz J."/>
            <person name="Lucas S."/>
            <person name="Harris P."/>
            <person name="Powlowski J."/>
            <person name="Bellemare A."/>
            <person name="Taylor D."/>
            <person name="Butler G."/>
            <person name="de Vries R.P."/>
            <person name="Allijn I.E."/>
            <person name="van den Brink J."/>
            <person name="Ushinsky S."/>
            <person name="Storms R."/>
            <person name="Powell A.J."/>
            <person name="Paulsen I.T."/>
            <person name="Elbourne L.D.H."/>
            <person name="Baker S.E."/>
            <person name="Magnuson J."/>
            <person name="LaBoissiere S."/>
            <person name="Clutterbuck A.J."/>
            <person name="Martinez D."/>
            <person name="Wogulis M."/>
            <person name="de Leon A.L."/>
            <person name="Rey M.W."/>
            <person name="Tsang A."/>
        </authorList>
    </citation>
    <scope>NUCLEOTIDE SEQUENCE [LARGE SCALE GENOMIC DNA]</scope>
    <source>
        <strain evidence="4">ATCC 42464 / BCRC 31852 / DSM 1799</strain>
    </source>
</reference>
<dbReference type="VEuPathDB" id="FungiDB:MYCTH_2058820"/>
<dbReference type="AlphaFoldDB" id="G2QA37"/>
<dbReference type="eggNOG" id="ENOG502RYWJ">
    <property type="taxonomic scope" value="Eukaryota"/>
</dbReference>
<protein>
    <recommendedName>
        <fullName evidence="2">PLD phosphodiesterase domain-containing protein</fullName>
    </recommendedName>
</protein>